<dbReference type="PANTHER" id="PTHR48476:SF1">
    <property type="entry name" value="SHORT-CHAIN DEHYDROGENASE TIC 32, CHLOROPLASTIC-LIKE"/>
    <property type="match status" value="1"/>
</dbReference>
<evidence type="ECO:0000313" key="2">
    <source>
        <dbReference type="EMBL" id="CAI9288862.1"/>
    </source>
</evidence>
<dbReference type="InterPro" id="IPR002347">
    <property type="entry name" value="SDR_fam"/>
</dbReference>
<gene>
    <name evidence="2" type="ORF">LSALG_LOCUS28133</name>
</gene>
<evidence type="ECO:0000313" key="3">
    <source>
        <dbReference type="Proteomes" id="UP001177003"/>
    </source>
</evidence>
<dbReference type="Pfam" id="PF00106">
    <property type="entry name" value="adh_short"/>
    <property type="match status" value="1"/>
</dbReference>
<dbReference type="InterPro" id="IPR055280">
    <property type="entry name" value="TIC32"/>
</dbReference>
<feature type="region of interest" description="Disordered" evidence="1">
    <location>
        <begin position="92"/>
        <end position="113"/>
    </location>
</feature>
<dbReference type="Gene3D" id="3.40.50.720">
    <property type="entry name" value="NAD(P)-binding Rossmann-like Domain"/>
    <property type="match status" value="1"/>
</dbReference>
<proteinExistence type="predicted"/>
<evidence type="ECO:0000256" key="1">
    <source>
        <dbReference type="SAM" id="MobiDB-lite"/>
    </source>
</evidence>
<feature type="compositionally biased region" description="Polar residues" evidence="1">
    <location>
        <begin position="104"/>
        <end position="113"/>
    </location>
</feature>
<dbReference type="CDD" id="cd05327">
    <property type="entry name" value="retinol-DH_like_SDR_c_like"/>
    <property type="match status" value="1"/>
</dbReference>
<protein>
    <submittedName>
        <fullName evidence="2">Uncharacterized protein</fullName>
    </submittedName>
</protein>
<dbReference type="SUPFAM" id="SSF51735">
    <property type="entry name" value="NAD(P)-binding Rossmann-fold domains"/>
    <property type="match status" value="1"/>
</dbReference>
<dbReference type="PANTHER" id="PTHR48476">
    <property type="entry name" value="SHORT-CHAIN DEHYDROGENASE TIC 32, CHLOROPLASTIC-LIKE"/>
    <property type="match status" value="1"/>
</dbReference>
<name>A0AA35ZBR1_LACSI</name>
<accession>A0AA35ZBR1</accession>
<sequence length="408" mass="44533">MNGIMQPLISYLNIEILLQRVAKTNDVVSGGNNENNDVGALTFMVFPPLQLLESKGYPRISSKTKMKGYTWNGTTMLIKILCFEMKMTEGSSSSATVDKKGESGFSSSSTAEEVTNGIDGSRLTAIVTGATGGIGAETARVLALRGVHVVMAVRNTEMCRKVKENILTETPDAKVDIMELDLSSQASVRDFATRYRSSGLPLHILINNAGVLAPKFTLSKDKTELHFATNHLGHFLLTNLLLETMKITCHEQKTEGKIINVSSEAHRLVLNPTFSDQINDKSSYNHIYAYGLSKLANILHAKELSRLLKEEGVDYITTNSLHPGVIVTDLFRNCSILSVIFNSVLKCVAKDVSQGAATTCYLALNPKVKGVSGEYFCDSNLVKPSSKAADPKLAKELWEFSLTLTTSK</sequence>
<dbReference type="InterPro" id="IPR036291">
    <property type="entry name" value="NAD(P)-bd_dom_sf"/>
</dbReference>
<organism evidence="2 3">
    <name type="scientific">Lactuca saligna</name>
    <name type="common">Willowleaf lettuce</name>
    <dbReference type="NCBI Taxonomy" id="75948"/>
    <lineage>
        <taxon>Eukaryota</taxon>
        <taxon>Viridiplantae</taxon>
        <taxon>Streptophyta</taxon>
        <taxon>Embryophyta</taxon>
        <taxon>Tracheophyta</taxon>
        <taxon>Spermatophyta</taxon>
        <taxon>Magnoliopsida</taxon>
        <taxon>eudicotyledons</taxon>
        <taxon>Gunneridae</taxon>
        <taxon>Pentapetalae</taxon>
        <taxon>asterids</taxon>
        <taxon>campanulids</taxon>
        <taxon>Asterales</taxon>
        <taxon>Asteraceae</taxon>
        <taxon>Cichorioideae</taxon>
        <taxon>Cichorieae</taxon>
        <taxon>Lactucinae</taxon>
        <taxon>Lactuca</taxon>
    </lineage>
</organism>
<dbReference type="EMBL" id="OX465082">
    <property type="protein sequence ID" value="CAI9288862.1"/>
    <property type="molecule type" value="Genomic_DNA"/>
</dbReference>
<dbReference type="Proteomes" id="UP001177003">
    <property type="component" value="Chromosome 6"/>
</dbReference>
<reference evidence="2" key="1">
    <citation type="submission" date="2023-04" db="EMBL/GenBank/DDBJ databases">
        <authorList>
            <person name="Vijverberg K."/>
            <person name="Xiong W."/>
            <person name="Schranz E."/>
        </authorList>
    </citation>
    <scope>NUCLEOTIDE SEQUENCE</scope>
</reference>
<dbReference type="AlphaFoldDB" id="A0AA35ZBR1"/>
<keyword evidence="3" id="KW-1185">Reference proteome</keyword>
<dbReference type="PRINTS" id="PR00081">
    <property type="entry name" value="GDHRDH"/>
</dbReference>